<name>A0A8J4QS31_9ROSI</name>
<evidence type="ECO:0000313" key="3">
    <source>
        <dbReference type="Proteomes" id="UP000737018"/>
    </source>
</evidence>
<accession>A0A8J4QS31</accession>
<comment type="caution">
    <text evidence="2">The sequence shown here is derived from an EMBL/GenBank/DDBJ whole genome shotgun (WGS) entry which is preliminary data.</text>
</comment>
<dbReference type="InterPro" id="IPR009737">
    <property type="entry name" value="Aim32/Apd1-like"/>
</dbReference>
<feature type="transmembrane region" description="Helical" evidence="1">
    <location>
        <begin position="16"/>
        <end position="34"/>
    </location>
</feature>
<sequence>MPTNNATDGFYSFYDFFQVLYPFFFFAPPTTVIYRQRTSQLARSVEFYQRHVFLCYKNPQVWPSKIEASEFDQVPRLLFAAFKARKADMNKENYKFYPICKQSPKAIKTSVRHIEKKER</sequence>
<dbReference type="Proteomes" id="UP000737018">
    <property type="component" value="Unassembled WGS sequence"/>
</dbReference>
<dbReference type="PANTHER" id="PTHR31902">
    <property type="entry name" value="ACTIN PATCHES DISTAL PROTEIN 1"/>
    <property type="match status" value="1"/>
</dbReference>
<dbReference type="EMBL" id="JRKL02002974">
    <property type="protein sequence ID" value="KAF3956857.1"/>
    <property type="molecule type" value="Genomic_DNA"/>
</dbReference>
<organism evidence="2 3">
    <name type="scientific">Castanea mollissima</name>
    <name type="common">Chinese chestnut</name>
    <dbReference type="NCBI Taxonomy" id="60419"/>
    <lineage>
        <taxon>Eukaryota</taxon>
        <taxon>Viridiplantae</taxon>
        <taxon>Streptophyta</taxon>
        <taxon>Embryophyta</taxon>
        <taxon>Tracheophyta</taxon>
        <taxon>Spermatophyta</taxon>
        <taxon>Magnoliopsida</taxon>
        <taxon>eudicotyledons</taxon>
        <taxon>Gunneridae</taxon>
        <taxon>Pentapetalae</taxon>
        <taxon>rosids</taxon>
        <taxon>fabids</taxon>
        <taxon>Fagales</taxon>
        <taxon>Fagaceae</taxon>
        <taxon>Castanea</taxon>
    </lineage>
</organism>
<keyword evidence="1" id="KW-0812">Transmembrane</keyword>
<evidence type="ECO:0000256" key="1">
    <source>
        <dbReference type="SAM" id="Phobius"/>
    </source>
</evidence>
<keyword evidence="3" id="KW-1185">Reference proteome</keyword>
<keyword evidence="1" id="KW-0472">Membrane</keyword>
<proteinExistence type="predicted"/>
<gene>
    <name evidence="2" type="ORF">CMV_018062</name>
</gene>
<dbReference type="AlphaFoldDB" id="A0A8J4QS31"/>
<dbReference type="OrthoDB" id="10253744at2759"/>
<protein>
    <submittedName>
        <fullName evidence="2">Uncharacterized protein</fullName>
    </submittedName>
</protein>
<evidence type="ECO:0000313" key="2">
    <source>
        <dbReference type="EMBL" id="KAF3956857.1"/>
    </source>
</evidence>
<keyword evidence="1" id="KW-1133">Transmembrane helix</keyword>
<dbReference type="PANTHER" id="PTHR31902:SF14">
    <property type="entry name" value="ACTIN PATCHES DISTAL PROTEIN 1"/>
    <property type="match status" value="1"/>
</dbReference>
<reference evidence="2" key="1">
    <citation type="submission" date="2020-03" db="EMBL/GenBank/DDBJ databases">
        <title>Castanea mollissima Vanexum genome sequencing.</title>
        <authorList>
            <person name="Staton M."/>
        </authorList>
    </citation>
    <scope>NUCLEOTIDE SEQUENCE</scope>
    <source>
        <tissue evidence="2">Leaf</tissue>
    </source>
</reference>